<dbReference type="Gene3D" id="3.40.50.150">
    <property type="entry name" value="Vaccinia Virus protein VP39"/>
    <property type="match status" value="1"/>
</dbReference>
<dbReference type="EMBL" id="JAMSKV010000006">
    <property type="protein sequence ID" value="MCQ8278461.1"/>
    <property type="molecule type" value="Genomic_DNA"/>
</dbReference>
<accession>A0ABT1W8M7</accession>
<evidence type="ECO:0000259" key="1">
    <source>
        <dbReference type="Pfam" id="PF13649"/>
    </source>
</evidence>
<dbReference type="InterPro" id="IPR029063">
    <property type="entry name" value="SAM-dependent_MTases_sf"/>
</dbReference>
<dbReference type="SUPFAM" id="SSF53335">
    <property type="entry name" value="S-adenosyl-L-methionine-dependent methyltransferases"/>
    <property type="match status" value="1"/>
</dbReference>
<gene>
    <name evidence="2" type="ORF">NFI95_08345</name>
</gene>
<feature type="domain" description="Methyltransferase" evidence="1">
    <location>
        <begin position="76"/>
        <end position="182"/>
    </location>
</feature>
<sequence length="314" mass="34150">MSITLLPRSVSLADAMPEEGRAYDAVGGRYLAYADGDPERVFDFSGRYGFADGRIWSAIDAVLVSMVTAGRRSLNVLDVGCGPGTWIRRVVLRASELGFSRIRVRGFDLSQAMVGRAAATAEELRRALPRGAAFVSIQHGDAAQPFPEETGSVDLCLCLYGVLNHLPKDALPGTAAELARVTAGHLLVTVRAAGSLPTIYVDGIEQAARFHQDNQQDRMEVDLADGRHLSFRSHLFRAAEMGALFAPHLGRFSLHGLDLFHSRFAADPRWNPASLATDAAFKDRLEKLELSCADDPAFLDRAAHILLDGSRARH</sequence>
<reference evidence="2 3" key="1">
    <citation type="submission" date="2022-06" db="EMBL/GenBank/DDBJ databases">
        <title>Endosaccharibacter gen. nov., sp. nov., endophytic bacteria isolated from sugarcane.</title>
        <authorList>
            <person name="Pitiwittayakul N."/>
            <person name="Yukphan P."/>
            <person name="Charoenyingcharoen P."/>
            <person name="Tanasupawat S."/>
        </authorList>
    </citation>
    <scope>NUCLEOTIDE SEQUENCE [LARGE SCALE GENOMIC DNA]</scope>
    <source>
        <strain evidence="2 3">KSS8</strain>
    </source>
</reference>
<keyword evidence="2" id="KW-0808">Transferase</keyword>
<dbReference type="Pfam" id="PF13649">
    <property type="entry name" value="Methyltransf_25"/>
    <property type="match status" value="1"/>
</dbReference>
<evidence type="ECO:0000313" key="2">
    <source>
        <dbReference type="EMBL" id="MCQ8278461.1"/>
    </source>
</evidence>
<protein>
    <submittedName>
        <fullName evidence="2">Class I SAM-dependent methyltransferase</fullName>
    </submittedName>
</protein>
<proteinExistence type="predicted"/>
<comment type="caution">
    <text evidence="2">The sequence shown here is derived from an EMBL/GenBank/DDBJ whole genome shotgun (WGS) entry which is preliminary data.</text>
</comment>
<dbReference type="RefSeq" id="WP_422863942.1">
    <property type="nucleotide sequence ID" value="NZ_JAMSKV010000006.1"/>
</dbReference>
<dbReference type="GO" id="GO:0032259">
    <property type="term" value="P:methylation"/>
    <property type="evidence" value="ECO:0007669"/>
    <property type="project" value="UniProtKB-KW"/>
</dbReference>
<dbReference type="CDD" id="cd02440">
    <property type="entry name" value="AdoMet_MTases"/>
    <property type="match status" value="1"/>
</dbReference>
<dbReference type="GO" id="GO:0008168">
    <property type="term" value="F:methyltransferase activity"/>
    <property type="evidence" value="ECO:0007669"/>
    <property type="project" value="UniProtKB-KW"/>
</dbReference>
<dbReference type="Proteomes" id="UP001524587">
    <property type="component" value="Unassembled WGS sequence"/>
</dbReference>
<name>A0ABT1W8M7_9PROT</name>
<keyword evidence="3" id="KW-1185">Reference proteome</keyword>
<organism evidence="2 3">
    <name type="scientific">Endosaccharibacter trunci</name>
    <dbReference type="NCBI Taxonomy" id="2812733"/>
    <lineage>
        <taxon>Bacteria</taxon>
        <taxon>Pseudomonadati</taxon>
        <taxon>Pseudomonadota</taxon>
        <taxon>Alphaproteobacteria</taxon>
        <taxon>Acetobacterales</taxon>
        <taxon>Acetobacteraceae</taxon>
        <taxon>Endosaccharibacter</taxon>
    </lineage>
</organism>
<dbReference type="InterPro" id="IPR041698">
    <property type="entry name" value="Methyltransf_25"/>
</dbReference>
<keyword evidence="2" id="KW-0489">Methyltransferase</keyword>
<evidence type="ECO:0000313" key="3">
    <source>
        <dbReference type="Proteomes" id="UP001524587"/>
    </source>
</evidence>